<protein>
    <submittedName>
        <fullName evidence="2">Uncharacterized protein</fullName>
    </submittedName>
</protein>
<name>A0A498HWH3_MALDO</name>
<keyword evidence="1" id="KW-0812">Transmembrane</keyword>
<reference evidence="2 3" key="1">
    <citation type="submission" date="2018-10" db="EMBL/GenBank/DDBJ databases">
        <title>A high-quality apple genome assembly.</title>
        <authorList>
            <person name="Hu J."/>
        </authorList>
    </citation>
    <scope>NUCLEOTIDE SEQUENCE [LARGE SCALE GENOMIC DNA]</scope>
    <source>
        <strain evidence="3">cv. HFTH1</strain>
        <tissue evidence="2">Young leaf</tissue>
    </source>
</reference>
<accession>A0A498HWH3</accession>
<keyword evidence="1" id="KW-1133">Transmembrane helix</keyword>
<gene>
    <name evidence="2" type="ORF">DVH24_029871</name>
</gene>
<evidence type="ECO:0000256" key="1">
    <source>
        <dbReference type="SAM" id="Phobius"/>
    </source>
</evidence>
<proteinExistence type="predicted"/>
<feature type="transmembrane region" description="Helical" evidence="1">
    <location>
        <begin position="139"/>
        <end position="158"/>
    </location>
</feature>
<organism evidence="2 3">
    <name type="scientific">Malus domestica</name>
    <name type="common">Apple</name>
    <name type="synonym">Pyrus malus</name>
    <dbReference type="NCBI Taxonomy" id="3750"/>
    <lineage>
        <taxon>Eukaryota</taxon>
        <taxon>Viridiplantae</taxon>
        <taxon>Streptophyta</taxon>
        <taxon>Embryophyta</taxon>
        <taxon>Tracheophyta</taxon>
        <taxon>Spermatophyta</taxon>
        <taxon>Magnoliopsida</taxon>
        <taxon>eudicotyledons</taxon>
        <taxon>Gunneridae</taxon>
        <taxon>Pentapetalae</taxon>
        <taxon>rosids</taxon>
        <taxon>fabids</taxon>
        <taxon>Rosales</taxon>
        <taxon>Rosaceae</taxon>
        <taxon>Amygdaloideae</taxon>
        <taxon>Maleae</taxon>
        <taxon>Malus</taxon>
    </lineage>
</organism>
<dbReference type="Proteomes" id="UP000290289">
    <property type="component" value="Chromosome 15"/>
</dbReference>
<comment type="caution">
    <text evidence="2">The sequence shown here is derived from an EMBL/GenBank/DDBJ whole genome shotgun (WGS) entry which is preliminary data.</text>
</comment>
<feature type="transmembrane region" description="Helical" evidence="1">
    <location>
        <begin position="232"/>
        <end position="252"/>
    </location>
</feature>
<dbReference type="AlphaFoldDB" id="A0A498HWH3"/>
<keyword evidence="1" id="KW-0472">Membrane</keyword>
<sequence>MDCFRCRFHRIRVDRLEIYALTVLLSPARASVFADLRFGFTDFADGDLTISEGRDIVSAADLLVAEEHLSDDSHPEDCGGFGLGVLVELDGCIRYRDERLGGRAESWTDLCHPTFAMTGALAWRGRQHGFVLPRVSPPVWCALSVFVFLFHVSILLAANCKQSDMDSGQLQMHRYLASKDVGTKGSEKGPSPGPIFAMTGALAWQVKKHIAIKSNNFLVWRGDGMSFFLPRSPLRCVVCAFCLFVLPVLVLLSCHMHTSRTWIVGNSNNLEISSPKRANPSDGGFAYKPFGSEF</sequence>
<keyword evidence="3" id="KW-1185">Reference proteome</keyword>
<evidence type="ECO:0000313" key="3">
    <source>
        <dbReference type="Proteomes" id="UP000290289"/>
    </source>
</evidence>
<evidence type="ECO:0000313" key="2">
    <source>
        <dbReference type="EMBL" id="RXH75150.1"/>
    </source>
</evidence>
<dbReference type="EMBL" id="RDQH01000341">
    <property type="protein sequence ID" value="RXH75150.1"/>
    <property type="molecule type" value="Genomic_DNA"/>
</dbReference>